<keyword evidence="2" id="KW-1185">Reference proteome</keyword>
<organism evidence="1 2">
    <name type="scientific">Ensifer adhaerens</name>
    <name type="common">Sinorhizobium morelense</name>
    <dbReference type="NCBI Taxonomy" id="106592"/>
    <lineage>
        <taxon>Bacteria</taxon>
        <taxon>Pseudomonadati</taxon>
        <taxon>Pseudomonadota</taxon>
        <taxon>Alphaproteobacteria</taxon>
        <taxon>Hyphomicrobiales</taxon>
        <taxon>Rhizobiaceae</taxon>
        <taxon>Sinorhizobium/Ensifer group</taxon>
        <taxon>Ensifer</taxon>
    </lineage>
</organism>
<comment type="caution">
    <text evidence="1">The sequence shown here is derived from an EMBL/GenBank/DDBJ whole genome shotgun (WGS) entry which is preliminary data.</text>
</comment>
<sequence>MTIEGVRADLDTAQRKFDLERLFVPLMTAPVPPEIPVNDPERQEKLQRWQEENASAVPFGETFKANKRLALLALPGGGKTLLLKRLAVAYGDPSRRSASEDDLPDLNLYPVLVRCREWREYIDKPLPTIFENLAQITGQFDLSGFWTALRPKLRSGEVLLLVDGLDEIHNDAHRSMFVEHLERFLEDYPETRVIVTSREAGFSLVAPTLARFCERWKLAPLSKKAIEALCGHWHKLMVGDTPEGKSEASELSHKLLKTPALRRLAENPLLLTMLLVVKHGHGRLPPDRVSLYERAVEVLLDTWNIKGHEALNVKEAVPQLAYVAFELMRQGRQTATENELLGLLEEARENVPQIRRYAKDSTHDFLKRVELRSSLLIEAGHQPEGRTTVPFYQFRHLTFQEYLAAVASAEGHYRGYARDQSLLTPLGDFLTADEWKEVIPMAAVLAKKQAEPLIKGLFAEAEKDYKVSNHDLETDDRSFSGYTMPKSMENLLQCLSEEAEVSSETLGPALTLLALHARGCRENDNWEALLNGPYGIDFFNCAWEEYRKGDAPKVLWLRNTVAVSLAIQLIAREESIALQEYITSQLLSVDKEEIHKALLTISGFQWGRAGARLERHLTNELGFAEFLPYIERHLSDADNQIAEAATWAWGLSCREAESEPSKEILDRLLELYFFREGPLGPVAAFALGRAIGFPRKNWTPLLTPKQKQRLKSDLVERKHSANPYLRGAVMLLYYAKGVVDDRRLVRLLKNLPDRERVGVRAALKELPSSGDGGGDHQESPQLSKGPRKRRKTAPI</sequence>
<gene>
    <name evidence="1" type="ORF">J2Z19_005462</name>
</gene>
<evidence type="ECO:0000313" key="1">
    <source>
        <dbReference type="EMBL" id="MBP1875725.1"/>
    </source>
</evidence>
<reference evidence="1" key="1">
    <citation type="submission" date="2021-03" db="EMBL/GenBank/DDBJ databases">
        <title>Genomic Encyclopedia of Type Strains, Phase IV (KMG-IV): sequencing the most valuable type-strain genomes for metagenomic binning, comparative biology and taxonomic classification.</title>
        <authorList>
            <person name="Goeker M."/>
        </authorList>
    </citation>
    <scope>NUCLEOTIDE SEQUENCE</scope>
    <source>
        <strain evidence="1">DSM 18131</strain>
    </source>
</reference>
<dbReference type="EMBL" id="JAGGJR010000012">
    <property type="protein sequence ID" value="MBP1875725.1"/>
    <property type="molecule type" value="Genomic_DNA"/>
</dbReference>
<evidence type="ECO:0000313" key="2">
    <source>
        <dbReference type="Proteomes" id="UP000823773"/>
    </source>
</evidence>
<accession>A0ACC5T3S2</accession>
<dbReference type="Proteomes" id="UP000823773">
    <property type="component" value="Unassembled WGS sequence"/>
</dbReference>
<name>A0ACC5T3S2_ENSAD</name>
<protein>
    <submittedName>
        <fullName evidence="1">Uncharacterized protein</fullName>
    </submittedName>
</protein>
<proteinExistence type="predicted"/>